<name>A0A561E155_9MICO</name>
<accession>A0A561E155</accession>
<reference evidence="3 4" key="1">
    <citation type="submission" date="2019-06" db="EMBL/GenBank/DDBJ databases">
        <title>Sequencing the genomes of 1000 actinobacteria strains.</title>
        <authorList>
            <person name="Klenk H.-P."/>
        </authorList>
    </citation>
    <scope>NUCLEOTIDE SEQUENCE [LARGE SCALE GENOMIC DNA]</scope>
    <source>
        <strain evidence="3 4">DSM 19560</strain>
    </source>
</reference>
<keyword evidence="2" id="KW-0732">Signal</keyword>
<evidence type="ECO:0008006" key="5">
    <source>
        <dbReference type="Google" id="ProtNLM"/>
    </source>
</evidence>
<feature type="region of interest" description="Disordered" evidence="1">
    <location>
        <begin position="32"/>
        <end position="64"/>
    </location>
</feature>
<dbReference type="AlphaFoldDB" id="A0A561E155"/>
<dbReference type="EMBL" id="VIVQ01000003">
    <property type="protein sequence ID" value="TWE09368.1"/>
    <property type="molecule type" value="Genomic_DNA"/>
</dbReference>
<comment type="caution">
    <text evidence="3">The sequence shown here is derived from an EMBL/GenBank/DDBJ whole genome shotgun (WGS) entry which is preliminary data.</text>
</comment>
<evidence type="ECO:0000256" key="1">
    <source>
        <dbReference type="SAM" id="MobiDB-lite"/>
    </source>
</evidence>
<sequence length="207" mass="21132">MVNGRAALLCRTALVALLACATVAGCADAGPAEPSSAAASATGSASGSGSASASPSPVTSMAPGSIKSTDGTFALVAPATWKPLKQKSAALAVGSPSPQNQVTESFIVVIEKQNPPSLADVIEQSTTAWKQQNATVTNLPDRAIGGLPSQGFTVERTADGVEVTQSQYFVLWNSVVYVLQMSSSTKDSAQASQTLDSILGTWAWTKK</sequence>
<dbReference type="OrthoDB" id="5148762at2"/>
<dbReference type="Gene3D" id="3.40.1000.10">
    <property type="entry name" value="Mog1/PsbP, alpha/beta/alpha sandwich"/>
    <property type="match status" value="1"/>
</dbReference>
<dbReference type="RefSeq" id="WP_145229973.1">
    <property type="nucleotide sequence ID" value="NZ_VIVQ01000003.1"/>
</dbReference>
<feature type="chain" id="PRO_5021854280" description="Lipoprotein LpqN" evidence="2">
    <location>
        <begin position="30"/>
        <end position="207"/>
    </location>
</feature>
<gene>
    <name evidence="3" type="ORF">BKA23_3070</name>
</gene>
<proteinExistence type="predicted"/>
<evidence type="ECO:0000313" key="3">
    <source>
        <dbReference type="EMBL" id="TWE09368.1"/>
    </source>
</evidence>
<evidence type="ECO:0000256" key="2">
    <source>
        <dbReference type="SAM" id="SignalP"/>
    </source>
</evidence>
<dbReference type="Proteomes" id="UP000318297">
    <property type="component" value="Unassembled WGS sequence"/>
</dbReference>
<protein>
    <recommendedName>
        <fullName evidence="5">Lipoprotein LpqN</fullName>
    </recommendedName>
</protein>
<keyword evidence="4" id="KW-1185">Reference proteome</keyword>
<dbReference type="PROSITE" id="PS51257">
    <property type="entry name" value="PROKAR_LIPOPROTEIN"/>
    <property type="match status" value="1"/>
</dbReference>
<feature type="signal peptide" evidence="2">
    <location>
        <begin position="1"/>
        <end position="29"/>
    </location>
</feature>
<evidence type="ECO:0000313" key="4">
    <source>
        <dbReference type="Proteomes" id="UP000318297"/>
    </source>
</evidence>
<organism evidence="3 4">
    <name type="scientific">Rudaeicoccus suwonensis</name>
    <dbReference type="NCBI Taxonomy" id="657409"/>
    <lineage>
        <taxon>Bacteria</taxon>
        <taxon>Bacillati</taxon>
        <taxon>Actinomycetota</taxon>
        <taxon>Actinomycetes</taxon>
        <taxon>Micrococcales</taxon>
        <taxon>Dermacoccaceae</taxon>
        <taxon>Rudaeicoccus</taxon>
    </lineage>
</organism>
<feature type="compositionally biased region" description="Low complexity" evidence="1">
    <location>
        <begin position="32"/>
        <end position="57"/>
    </location>
</feature>